<protein>
    <submittedName>
        <fullName evidence="3">Polyketide cyclase</fullName>
    </submittedName>
</protein>
<dbReference type="InterPro" id="IPR023393">
    <property type="entry name" value="START-like_dom_sf"/>
</dbReference>
<dbReference type="Gene3D" id="3.30.530.20">
    <property type="match status" value="1"/>
</dbReference>
<keyword evidence="4" id="KW-1185">Reference proteome</keyword>
<evidence type="ECO:0000259" key="2">
    <source>
        <dbReference type="Pfam" id="PF08327"/>
    </source>
</evidence>
<dbReference type="KEGG" id="nlc:EBAPG3_008520"/>
<dbReference type="PANTHER" id="PTHR36929:SF5">
    <property type="entry name" value="BLR6751 PROTEIN"/>
    <property type="match status" value="1"/>
</dbReference>
<gene>
    <name evidence="3" type="ORF">EBAPG3_008520</name>
</gene>
<dbReference type="PANTHER" id="PTHR36929">
    <property type="entry name" value="ATTACHMENT SUBUNIT, PUTATIVE-RELATED"/>
    <property type="match status" value="1"/>
</dbReference>
<evidence type="ECO:0000313" key="4">
    <source>
        <dbReference type="Proteomes" id="UP000012179"/>
    </source>
</evidence>
<organism evidence="3 4">
    <name type="scientific">Nitrosospira lacus</name>
    <dbReference type="NCBI Taxonomy" id="1288494"/>
    <lineage>
        <taxon>Bacteria</taxon>
        <taxon>Pseudomonadati</taxon>
        <taxon>Pseudomonadota</taxon>
        <taxon>Betaproteobacteria</taxon>
        <taxon>Nitrosomonadales</taxon>
        <taxon>Nitrosomonadaceae</taxon>
        <taxon>Nitrosospira</taxon>
    </lineage>
</organism>
<dbReference type="AlphaFoldDB" id="A0A1W6SPT3"/>
<feature type="domain" description="Activator of Hsp90 ATPase homologue 1/2-like C-terminal" evidence="2">
    <location>
        <begin position="23"/>
        <end position="154"/>
    </location>
</feature>
<dbReference type="eggNOG" id="COG3832">
    <property type="taxonomic scope" value="Bacteria"/>
</dbReference>
<dbReference type="EMBL" id="CP021106">
    <property type="protein sequence ID" value="ARO87806.1"/>
    <property type="molecule type" value="Genomic_DNA"/>
</dbReference>
<dbReference type="OrthoDB" id="9805228at2"/>
<evidence type="ECO:0000256" key="1">
    <source>
        <dbReference type="ARBA" id="ARBA00006817"/>
    </source>
</evidence>
<comment type="similarity">
    <text evidence="1">Belongs to the AHA1 family.</text>
</comment>
<dbReference type="InterPro" id="IPR013538">
    <property type="entry name" value="ASHA1/2-like_C"/>
</dbReference>
<reference evidence="3 4" key="1">
    <citation type="journal article" date="2015" name="Int. J. Syst. Evol. Microbiol.">
        <title>Nitrosospira lacus sp. nov., a psychrotolerant, ammonia-oxidizing bacterium from sandy lake sediment.</title>
        <authorList>
            <person name="Urakawa H."/>
            <person name="Garcia J.C."/>
            <person name="Nielsen J.L."/>
            <person name="Le V.Q."/>
            <person name="Kozlowski J.A."/>
            <person name="Stein L.Y."/>
            <person name="Lim C.K."/>
            <person name="Pommerening-Roser A."/>
            <person name="Martens-Habbena W."/>
            <person name="Stahl D.A."/>
            <person name="Klotz M.G."/>
        </authorList>
    </citation>
    <scope>NUCLEOTIDE SEQUENCE [LARGE SCALE GENOMIC DNA]</scope>
    <source>
        <strain evidence="3 4">APG3</strain>
    </source>
</reference>
<sequence>MSEKNDHAAESAERVLVITRIFDAPRSLVFKAWTQPERLAHWCCPRGFTTPFHESDIRTGGAWRVCMRSPEGKDYWVQGRYREIVESERLVFTHAWEDAEGKPGHETLVTVNFTEHDGKTTQTFRQAIFKSVENRDSHEKGWSESFDNLADYLEKMGTHGE</sequence>
<accession>A0A1W6SPT3</accession>
<evidence type="ECO:0000313" key="3">
    <source>
        <dbReference type="EMBL" id="ARO87806.1"/>
    </source>
</evidence>
<name>A0A1W6SPT3_9PROT</name>
<dbReference type="Pfam" id="PF08327">
    <property type="entry name" value="AHSA1"/>
    <property type="match status" value="1"/>
</dbReference>
<proteinExistence type="inferred from homology"/>
<dbReference type="Proteomes" id="UP000012179">
    <property type="component" value="Chromosome"/>
</dbReference>
<dbReference type="RefSeq" id="WP_004178095.1">
    <property type="nucleotide sequence ID" value="NZ_CP021106.3"/>
</dbReference>
<dbReference type="SUPFAM" id="SSF55961">
    <property type="entry name" value="Bet v1-like"/>
    <property type="match status" value="1"/>
</dbReference>